<gene>
    <name evidence="1" type="ORF">WFZ85_04685</name>
</gene>
<proteinExistence type="predicted"/>
<dbReference type="Proteomes" id="UP001460072">
    <property type="component" value="Unassembled WGS sequence"/>
</dbReference>
<name>A0ABU9N2E1_9FLAO</name>
<sequence length="88" mass="10571">MKINYLTQGLVKKNYICSLFGHQYVEIKTVNAHFKEFECKNCRMQATNDSVGQKIKLTSELKDINETLFYLYLKRQFLAKFYFEKKEQ</sequence>
<comment type="caution">
    <text evidence="1">The sequence shown here is derived from an EMBL/GenBank/DDBJ whole genome shotgun (WGS) entry which is preliminary data.</text>
</comment>
<evidence type="ECO:0000313" key="1">
    <source>
        <dbReference type="EMBL" id="MEM0541899.1"/>
    </source>
</evidence>
<keyword evidence="2" id="KW-1185">Reference proteome</keyword>
<protein>
    <recommendedName>
        <fullName evidence="3">Prophage protein</fullName>
    </recommendedName>
</protein>
<accession>A0ABU9N2E1</accession>
<dbReference type="RefSeq" id="WP_342695123.1">
    <property type="nucleotide sequence ID" value="NZ_JBCGDO010000004.1"/>
</dbReference>
<dbReference type="EMBL" id="JBCGDO010000004">
    <property type="protein sequence ID" value="MEM0541899.1"/>
    <property type="molecule type" value="Genomic_DNA"/>
</dbReference>
<evidence type="ECO:0000313" key="2">
    <source>
        <dbReference type="Proteomes" id="UP001460072"/>
    </source>
</evidence>
<organism evidence="1 2">
    <name type="scientific">Flavobacterium aureirubrum</name>
    <dbReference type="NCBI Taxonomy" id="3133147"/>
    <lineage>
        <taxon>Bacteria</taxon>
        <taxon>Pseudomonadati</taxon>
        <taxon>Bacteroidota</taxon>
        <taxon>Flavobacteriia</taxon>
        <taxon>Flavobacteriales</taxon>
        <taxon>Flavobacteriaceae</taxon>
        <taxon>Flavobacterium</taxon>
    </lineage>
</organism>
<evidence type="ECO:0008006" key="3">
    <source>
        <dbReference type="Google" id="ProtNLM"/>
    </source>
</evidence>
<reference evidence="1 2" key="1">
    <citation type="submission" date="2024-03" db="EMBL/GenBank/DDBJ databases">
        <title>Two novel species of the genus Flavobacterium exhibiting potentially degradation of complex polysaccharides.</title>
        <authorList>
            <person name="Lian X."/>
        </authorList>
    </citation>
    <scope>NUCLEOTIDE SEQUENCE [LARGE SCALE GENOMIC DNA]</scope>
    <source>
        <strain evidence="2">j3</strain>
    </source>
</reference>